<accession>A0ABU8YJ40</accession>
<gene>
    <name evidence="1" type="ORF">WMG39_05835</name>
</gene>
<reference evidence="1 2" key="1">
    <citation type="journal article" date="2020" name="Harmful Algae">
        <title>Molecular and morphological characterization of a novel dihydroanatoxin-a producing Microcoleus species (cyanobacteria) from the Russian River, California, USA.</title>
        <authorList>
            <person name="Conklin K.Y."/>
            <person name="Stancheva R."/>
            <person name="Otten T.G."/>
            <person name="Fadness R."/>
            <person name="Boyer G.L."/>
            <person name="Read B."/>
            <person name="Zhang X."/>
            <person name="Sheath R.G."/>
        </authorList>
    </citation>
    <scope>NUCLEOTIDE SEQUENCE [LARGE SCALE GENOMIC DNA]</scope>
    <source>
        <strain evidence="1 2">PTRS2</strain>
    </source>
</reference>
<dbReference type="RefSeq" id="WP_340519040.1">
    <property type="nucleotide sequence ID" value="NZ_JBBLXS010000047.1"/>
</dbReference>
<evidence type="ECO:0000313" key="1">
    <source>
        <dbReference type="EMBL" id="MEK0184371.1"/>
    </source>
</evidence>
<proteinExistence type="predicted"/>
<dbReference type="Proteomes" id="UP001384579">
    <property type="component" value="Unassembled WGS sequence"/>
</dbReference>
<keyword evidence="2" id="KW-1185">Reference proteome</keyword>
<comment type="caution">
    <text evidence="1">The sequence shown here is derived from an EMBL/GenBank/DDBJ whole genome shotgun (WGS) entry which is preliminary data.</text>
</comment>
<evidence type="ECO:0000313" key="2">
    <source>
        <dbReference type="Proteomes" id="UP001384579"/>
    </source>
</evidence>
<protein>
    <submittedName>
        <fullName evidence="1">Uncharacterized protein</fullName>
    </submittedName>
</protein>
<organism evidence="1 2">
    <name type="scientific">Microcoleus anatoxicus PTRS2</name>
    <dbReference type="NCBI Taxonomy" id="2705321"/>
    <lineage>
        <taxon>Bacteria</taxon>
        <taxon>Bacillati</taxon>
        <taxon>Cyanobacteriota</taxon>
        <taxon>Cyanophyceae</taxon>
        <taxon>Oscillatoriophycideae</taxon>
        <taxon>Oscillatoriales</taxon>
        <taxon>Microcoleaceae</taxon>
        <taxon>Microcoleus</taxon>
        <taxon>Microcoleus anatoxicus</taxon>
    </lineage>
</organism>
<sequence>MIKSWIFVQGRDSRSPLNPENTYDSVFLSQAGDDSLLTSLTSAQSQHTPT</sequence>
<name>A0ABU8YJ40_9CYAN</name>
<dbReference type="EMBL" id="JBBLXS010000047">
    <property type="protein sequence ID" value="MEK0184371.1"/>
    <property type="molecule type" value="Genomic_DNA"/>
</dbReference>